<evidence type="ECO:0000313" key="2">
    <source>
        <dbReference type="Proteomes" id="UP000789901"/>
    </source>
</evidence>
<reference evidence="1 2" key="1">
    <citation type="submission" date="2021-06" db="EMBL/GenBank/DDBJ databases">
        <authorList>
            <person name="Kallberg Y."/>
            <person name="Tangrot J."/>
            <person name="Rosling A."/>
        </authorList>
    </citation>
    <scope>NUCLEOTIDE SEQUENCE [LARGE SCALE GENOMIC DNA]</scope>
    <source>
        <strain evidence="1 2">120-4 pot B 10/14</strain>
    </source>
</reference>
<organism evidence="1 2">
    <name type="scientific">Gigaspora margarita</name>
    <dbReference type="NCBI Taxonomy" id="4874"/>
    <lineage>
        <taxon>Eukaryota</taxon>
        <taxon>Fungi</taxon>
        <taxon>Fungi incertae sedis</taxon>
        <taxon>Mucoromycota</taxon>
        <taxon>Glomeromycotina</taxon>
        <taxon>Glomeromycetes</taxon>
        <taxon>Diversisporales</taxon>
        <taxon>Gigasporaceae</taxon>
        <taxon>Gigaspora</taxon>
    </lineage>
</organism>
<gene>
    <name evidence="1" type="ORF">GMARGA_LOCUS22210</name>
</gene>
<dbReference type="Proteomes" id="UP000789901">
    <property type="component" value="Unassembled WGS sequence"/>
</dbReference>
<accession>A0ABN7VSU1</accession>
<proteinExistence type="predicted"/>
<dbReference type="PANTHER" id="PTHR35385">
    <property type="entry name" value="PROTEIN B, PUTATIVE-RELATED-RELATED"/>
    <property type="match status" value="1"/>
</dbReference>
<comment type="caution">
    <text evidence="1">The sequence shown here is derived from an EMBL/GenBank/DDBJ whole genome shotgun (WGS) entry which is preliminary data.</text>
</comment>
<protein>
    <submittedName>
        <fullName evidence="1">1004_t:CDS:1</fullName>
    </submittedName>
</protein>
<keyword evidence="2" id="KW-1185">Reference proteome</keyword>
<name>A0ABN7VSU1_GIGMA</name>
<dbReference type="EMBL" id="CAJVQB010021217">
    <property type="protein sequence ID" value="CAG8796506.1"/>
    <property type="molecule type" value="Genomic_DNA"/>
</dbReference>
<dbReference type="PANTHER" id="PTHR35385:SF2">
    <property type="entry name" value="PROTEIN B, PUTATIVE-RELATED"/>
    <property type="match status" value="1"/>
</dbReference>
<evidence type="ECO:0000313" key="1">
    <source>
        <dbReference type="EMBL" id="CAG8796506.1"/>
    </source>
</evidence>
<sequence length="279" mass="31982">MQNYSSERTTLPIPLQQILPLNYEYRLVNYNELTGNVKIEQIVVDLLANINTKEDTKTLLDEFQECSKTTLRLTSTYPVEGDKVIFRVLRHYTGCKAILNLRMKKKPKKFDFEDTYLVEINLRFIHNHVPNSASLLSFRPVELNAQKRYIELFNMGHSAATTRYLYGDELHLSASNDDELVRLLADRSINPDGTFVKNFYNQFRIAQLAMLQTYNSSTSTPFILCIVTNLMKSVHEKILIAGEFCYFHASAAFVPLNTSITLLYTRCSIGALPLGVFLT</sequence>